<evidence type="ECO:0000313" key="3">
    <source>
        <dbReference type="RefSeq" id="XP_023175690.2"/>
    </source>
</evidence>
<protein>
    <submittedName>
        <fullName evidence="3">Uncharacterized protein LOC111602692</fullName>
    </submittedName>
</protein>
<keyword evidence="2" id="KW-1185">Reference proteome</keyword>
<dbReference type="OMA" id="DWTVRDW"/>
<evidence type="ECO:0000313" key="2">
    <source>
        <dbReference type="Proteomes" id="UP000504633"/>
    </source>
</evidence>
<sequence>MVLDDVMRNIVKTLKDNYSYEEIAQMLECDVESVASCITEAELNVSKMPKLKLRPLPELQNRRDVGRPKVFENRKLVEQMLGEHPHYTSIDVQRELMNRFGIEVSRRTLQRRISEIRSRQPPPKNGTLSATVRQRRLEWALAHAEWTVQDWRNIFNMDDHKSMTDSPAPKEIYLDTLLGPDCSDCNDLNLLEQLIDIIQPKIQDQAPQNVNEFRSVLYDIWHSDQELVNKIEHLYESMVCRVEAVLQTGDTEIDFC</sequence>
<dbReference type="GO" id="GO:0003677">
    <property type="term" value="F:DNA binding"/>
    <property type="evidence" value="ECO:0007669"/>
    <property type="project" value="InterPro"/>
</dbReference>
<dbReference type="AlphaFoldDB" id="A0A6J1M8Y3"/>
<dbReference type="GeneID" id="111602692"/>
<dbReference type="KEGG" id="dhe:111602692"/>
<dbReference type="Proteomes" id="UP000504633">
    <property type="component" value="Unplaced"/>
</dbReference>
<feature type="domain" description="Transposase Tc1-like" evidence="1">
    <location>
        <begin position="81"/>
        <end position="144"/>
    </location>
</feature>
<dbReference type="GO" id="GO:0006313">
    <property type="term" value="P:DNA transposition"/>
    <property type="evidence" value="ECO:0007669"/>
    <property type="project" value="InterPro"/>
</dbReference>
<dbReference type="RefSeq" id="XP_023175690.2">
    <property type="nucleotide sequence ID" value="XM_023319922.2"/>
</dbReference>
<dbReference type="GO" id="GO:0015074">
    <property type="term" value="P:DNA integration"/>
    <property type="evidence" value="ECO:0007669"/>
    <property type="project" value="InterPro"/>
</dbReference>
<name>A0A6J1M8Y3_DROHY</name>
<dbReference type="Pfam" id="PF01498">
    <property type="entry name" value="HTH_Tnp_Tc3_2"/>
    <property type="match status" value="1"/>
</dbReference>
<gene>
    <name evidence="3" type="primary">LOC111602692</name>
</gene>
<dbReference type="InterPro" id="IPR002492">
    <property type="entry name" value="Transposase_Tc1-like"/>
</dbReference>
<proteinExistence type="predicted"/>
<organism evidence="2 3">
    <name type="scientific">Drosophila hydei</name>
    <name type="common">Fruit fly</name>
    <dbReference type="NCBI Taxonomy" id="7224"/>
    <lineage>
        <taxon>Eukaryota</taxon>
        <taxon>Metazoa</taxon>
        <taxon>Ecdysozoa</taxon>
        <taxon>Arthropoda</taxon>
        <taxon>Hexapoda</taxon>
        <taxon>Insecta</taxon>
        <taxon>Pterygota</taxon>
        <taxon>Neoptera</taxon>
        <taxon>Endopterygota</taxon>
        <taxon>Diptera</taxon>
        <taxon>Brachycera</taxon>
        <taxon>Muscomorpha</taxon>
        <taxon>Ephydroidea</taxon>
        <taxon>Drosophilidae</taxon>
        <taxon>Drosophila</taxon>
    </lineage>
</organism>
<dbReference type="OrthoDB" id="10006939at2759"/>
<evidence type="ECO:0000259" key="1">
    <source>
        <dbReference type="Pfam" id="PF01498"/>
    </source>
</evidence>
<reference evidence="3" key="1">
    <citation type="submission" date="2025-08" db="UniProtKB">
        <authorList>
            <consortium name="RefSeq"/>
        </authorList>
    </citation>
    <scope>IDENTIFICATION</scope>
    <source>
        <strain evidence="3">15085-1641.00</strain>
        <tissue evidence="3">Whole body</tissue>
    </source>
</reference>
<accession>A0A6J1M8Y3</accession>